<dbReference type="Proteomes" id="UP000736672">
    <property type="component" value="Unassembled WGS sequence"/>
</dbReference>
<feature type="domain" description="Chromo shadow" evidence="5">
    <location>
        <begin position="70"/>
        <end position="131"/>
    </location>
</feature>
<evidence type="ECO:0000256" key="2">
    <source>
        <dbReference type="ARBA" id="ARBA00011353"/>
    </source>
</evidence>
<dbReference type="OrthoDB" id="433924at2759"/>
<dbReference type="GO" id="GO:0005634">
    <property type="term" value="C:nucleus"/>
    <property type="evidence" value="ECO:0007669"/>
    <property type="project" value="UniProtKB-SubCell"/>
</dbReference>
<dbReference type="SUPFAM" id="SSF54160">
    <property type="entry name" value="Chromo domain-like"/>
    <property type="match status" value="1"/>
</dbReference>
<protein>
    <recommendedName>
        <fullName evidence="5">Chromo shadow domain-containing protein</fullName>
    </recommendedName>
</protein>
<comment type="caution">
    <text evidence="6">The sequence shown here is derived from an EMBL/GenBank/DDBJ whole genome shotgun (WGS) entry which is preliminary data.</text>
</comment>
<organism evidence="6 7">
    <name type="scientific">Fusarium solani</name>
    <name type="common">Filamentous fungus</name>
    <dbReference type="NCBI Taxonomy" id="169388"/>
    <lineage>
        <taxon>Eukaryota</taxon>
        <taxon>Fungi</taxon>
        <taxon>Dikarya</taxon>
        <taxon>Ascomycota</taxon>
        <taxon>Pezizomycotina</taxon>
        <taxon>Sordariomycetes</taxon>
        <taxon>Hypocreomycetidae</taxon>
        <taxon>Hypocreales</taxon>
        <taxon>Nectriaceae</taxon>
        <taxon>Fusarium</taxon>
        <taxon>Fusarium solani species complex</taxon>
    </lineage>
</organism>
<keyword evidence="3" id="KW-0539">Nucleus</keyword>
<keyword evidence="7" id="KW-1185">Reference proteome</keyword>
<feature type="non-terminal residue" evidence="6">
    <location>
        <position position="133"/>
    </location>
</feature>
<evidence type="ECO:0000259" key="5">
    <source>
        <dbReference type="SMART" id="SM00300"/>
    </source>
</evidence>
<proteinExistence type="predicted"/>
<dbReference type="Gene3D" id="2.40.50.40">
    <property type="match status" value="1"/>
</dbReference>
<evidence type="ECO:0000256" key="1">
    <source>
        <dbReference type="ARBA" id="ARBA00004123"/>
    </source>
</evidence>
<evidence type="ECO:0000313" key="7">
    <source>
        <dbReference type="Proteomes" id="UP000736672"/>
    </source>
</evidence>
<dbReference type="SMART" id="SM00300">
    <property type="entry name" value="ChSh"/>
    <property type="match status" value="1"/>
</dbReference>
<dbReference type="InterPro" id="IPR008251">
    <property type="entry name" value="Chromo_shadow_dom"/>
</dbReference>
<comment type="subcellular location">
    <subcellularLocation>
        <location evidence="1">Nucleus</location>
    </subcellularLocation>
</comment>
<dbReference type="InterPro" id="IPR016197">
    <property type="entry name" value="Chromo-like_dom_sf"/>
</dbReference>
<evidence type="ECO:0000256" key="3">
    <source>
        <dbReference type="ARBA" id="ARBA00023242"/>
    </source>
</evidence>
<feature type="non-terminal residue" evidence="6">
    <location>
        <position position="1"/>
    </location>
</feature>
<comment type="subunit">
    <text evidence="2">Component of the NuA4 histone acetyltransferase complex.</text>
</comment>
<name>A0A9P9GZK8_FUSSL</name>
<dbReference type="Pfam" id="PF01393">
    <property type="entry name" value="Chromo_shadow"/>
    <property type="match status" value="1"/>
</dbReference>
<dbReference type="AlphaFoldDB" id="A0A9P9GZK8"/>
<feature type="region of interest" description="Disordered" evidence="4">
    <location>
        <begin position="28"/>
        <end position="63"/>
    </location>
</feature>
<evidence type="ECO:0000313" key="6">
    <source>
        <dbReference type="EMBL" id="KAH7248335.1"/>
    </source>
</evidence>
<reference evidence="6" key="1">
    <citation type="journal article" date="2021" name="Nat. Commun.">
        <title>Genetic determinants of endophytism in the Arabidopsis root mycobiome.</title>
        <authorList>
            <person name="Mesny F."/>
            <person name="Miyauchi S."/>
            <person name="Thiergart T."/>
            <person name="Pickel B."/>
            <person name="Atanasova L."/>
            <person name="Karlsson M."/>
            <person name="Huettel B."/>
            <person name="Barry K.W."/>
            <person name="Haridas S."/>
            <person name="Chen C."/>
            <person name="Bauer D."/>
            <person name="Andreopoulos W."/>
            <person name="Pangilinan J."/>
            <person name="LaButti K."/>
            <person name="Riley R."/>
            <person name="Lipzen A."/>
            <person name="Clum A."/>
            <person name="Drula E."/>
            <person name="Henrissat B."/>
            <person name="Kohler A."/>
            <person name="Grigoriev I.V."/>
            <person name="Martin F.M."/>
            <person name="Hacquard S."/>
        </authorList>
    </citation>
    <scope>NUCLEOTIDE SEQUENCE</scope>
    <source>
        <strain evidence="6">FSSC 5 MPI-SDFR-AT-0091</strain>
    </source>
</reference>
<gene>
    <name evidence="6" type="ORF">B0J15DRAFT_364146</name>
</gene>
<evidence type="ECO:0000256" key="4">
    <source>
        <dbReference type="SAM" id="MobiDB-lite"/>
    </source>
</evidence>
<dbReference type="EMBL" id="JAGTJS010000014">
    <property type="protein sequence ID" value="KAH7248335.1"/>
    <property type="molecule type" value="Genomic_DNA"/>
</dbReference>
<accession>A0A9P9GZK8</accession>
<sequence length="133" mass="15007">SLRVAGDEILDQYFDTIGGRLKIEGSAGAAKTKGRKQTITGTSTTKPKRFRQNYGHGTNETLPMIADKWSPPSGFWEDEIEMIGAYKEDDDGKLIVYLIWKNGQKTKYDTKIIHKKCPQKVAHPFVTLLACRF</sequence>